<evidence type="ECO:0000313" key="3">
    <source>
        <dbReference type="EMBL" id="RZT98152.1"/>
    </source>
</evidence>
<keyword evidence="1" id="KW-0732">Signal</keyword>
<organism evidence="3 4">
    <name type="scientific">Rivibacter subsaxonicus</name>
    <dbReference type="NCBI Taxonomy" id="457575"/>
    <lineage>
        <taxon>Bacteria</taxon>
        <taxon>Pseudomonadati</taxon>
        <taxon>Pseudomonadota</taxon>
        <taxon>Betaproteobacteria</taxon>
        <taxon>Burkholderiales</taxon>
        <taxon>Rivibacter</taxon>
    </lineage>
</organism>
<dbReference type="InterPro" id="IPR014263">
    <property type="entry name" value="Methanolan_biosynth_EpsI"/>
</dbReference>
<dbReference type="Proteomes" id="UP000293671">
    <property type="component" value="Unassembled WGS sequence"/>
</dbReference>
<accession>A0A4Q7VP84</accession>
<feature type="chain" id="PRO_5020942934" evidence="1">
    <location>
        <begin position="22"/>
        <end position="228"/>
    </location>
</feature>
<gene>
    <name evidence="3" type="ORF">EV670_2562</name>
</gene>
<evidence type="ECO:0000259" key="2">
    <source>
        <dbReference type="Pfam" id="PF11984"/>
    </source>
</evidence>
<comment type="caution">
    <text evidence="3">The sequence shown here is derived from an EMBL/GenBank/DDBJ whole genome shotgun (WGS) entry which is preliminary data.</text>
</comment>
<name>A0A4Q7VP84_9BURK</name>
<feature type="signal peptide" evidence="1">
    <location>
        <begin position="1"/>
        <end position="21"/>
    </location>
</feature>
<protein>
    <submittedName>
        <fullName evidence="3">EpsI family protein</fullName>
    </submittedName>
</protein>
<evidence type="ECO:0000313" key="4">
    <source>
        <dbReference type="Proteomes" id="UP000293671"/>
    </source>
</evidence>
<dbReference type="OrthoDB" id="8583485at2"/>
<evidence type="ECO:0000256" key="1">
    <source>
        <dbReference type="SAM" id="SignalP"/>
    </source>
</evidence>
<dbReference type="AlphaFoldDB" id="A0A4Q7VP84"/>
<dbReference type="Pfam" id="PF11984">
    <property type="entry name" value="DUF3485"/>
    <property type="match status" value="1"/>
</dbReference>
<dbReference type="RefSeq" id="WP_130432632.1">
    <property type="nucleotide sequence ID" value="NZ_SHKP01000006.1"/>
</dbReference>
<dbReference type="NCBIfam" id="TIGR02914">
    <property type="entry name" value="EpsI_fam"/>
    <property type="match status" value="1"/>
</dbReference>
<reference evidence="3 4" key="1">
    <citation type="submission" date="2019-02" db="EMBL/GenBank/DDBJ databases">
        <title>Genomic Encyclopedia of Type Strains, Phase IV (KMG-IV): sequencing the most valuable type-strain genomes for metagenomic binning, comparative biology and taxonomic classification.</title>
        <authorList>
            <person name="Goeker M."/>
        </authorList>
    </citation>
    <scope>NUCLEOTIDE SEQUENCE [LARGE SCALE GENOMIC DNA]</scope>
    <source>
        <strain evidence="3 4">DSM 19570</strain>
    </source>
</reference>
<dbReference type="PROSITE" id="PS51318">
    <property type="entry name" value="TAT"/>
    <property type="match status" value="1"/>
</dbReference>
<dbReference type="EMBL" id="SHKP01000006">
    <property type="protein sequence ID" value="RZT98152.1"/>
    <property type="molecule type" value="Genomic_DNA"/>
</dbReference>
<keyword evidence="4" id="KW-1185">Reference proteome</keyword>
<proteinExistence type="predicted"/>
<dbReference type="InterPro" id="IPR006311">
    <property type="entry name" value="TAT_signal"/>
</dbReference>
<sequence length="228" mass="25301">MNATLSRRRALVLTAGMGAAAALGSVARPTRLDDAQPPPDLEQIFPSAFGAWRVEQLSAAFIRPANDLSKRLYQRLLERVYTDSARRRVMLSVAWGSEQSSNLQLHWPEVCYRYSGFAVHGRHQEQIMSNGRSVPVTRLVAEMPLRPEPVTYWAVLSGERTADANTFRLRRLAHAVRHQSADGLLVRVSSIDADAQRGFALHAEFIDALSRALSPADLARVEGTLDQT</sequence>
<feature type="domain" description="Methanolan biosynthesis EpsI" evidence="2">
    <location>
        <begin position="12"/>
        <end position="215"/>
    </location>
</feature>